<evidence type="ECO:0000256" key="2">
    <source>
        <dbReference type="ARBA" id="ARBA00022679"/>
    </source>
</evidence>
<dbReference type="Pfam" id="PF01648">
    <property type="entry name" value="ACPS"/>
    <property type="match status" value="1"/>
</dbReference>
<comment type="caution">
    <text evidence="5">The sequence shown here is derived from an EMBL/GenBank/DDBJ whole genome shotgun (WGS) entry which is preliminary data.</text>
</comment>
<feature type="domain" description="4'-phosphopantetheinyl transferase N-terminal" evidence="4">
    <location>
        <begin position="35"/>
        <end position="117"/>
    </location>
</feature>
<comment type="similarity">
    <text evidence="1">Belongs to the P-Pant transferase superfamily. Gsp/Sfp/HetI/AcpT family.</text>
</comment>
<dbReference type="PANTHER" id="PTHR12215:SF10">
    <property type="entry name" value="L-AMINOADIPATE-SEMIALDEHYDE DEHYDROGENASE-PHOSPHOPANTETHEINYL TRANSFERASE"/>
    <property type="match status" value="1"/>
</dbReference>
<feature type="domain" description="4'-phosphopantetheinyl transferase" evidence="3">
    <location>
        <begin position="124"/>
        <end position="230"/>
    </location>
</feature>
<dbReference type="Pfam" id="PF22624">
    <property type="entry name" value="AASDHPPT_N"/>
    <property type="match status" value="1"/>
</dbReference>
<dbReference type="InterPro" id="IPR037143">
    <property type="entry name" value="4-PPantetheinyl_Trfase_dom_sf"/>
</dbReference>
<dbReference type="Proteomes" id="UP001291309">
    <property type="component" value="Unassembled WGS sequence"/>
</dbReference>
<accession>A0ABU5HEF2</accession>
<sequence>MTERPSVLPLMSLPPDEVHVWITEPERITDPRLLEAYLALLDRAERERHQRFHFEKHRRQYLVSHALVRLCLSRYAAVPPEAWSFVTNDHGCPRIAGEGSPRLRFNLSHTDGMAICAVTSEADVGVDVEDAMRPGETVGIADRFFAPAEVAALRGLPVEKQRERFFEYWTLKEAYIKARGMGLSLPLEHFAFELQAGQSPRISFDARLRDDPETWRFRQWRPSERHQAALAVRRPSDLSLQVRCQRTVPLSGDEPPEFIVATY</sequence>
<dbReference type="InterPro" id="IPR055066">
    <property type="entry name" value="AASDHPPT_N"/>
</dbReference>
<dbReference type="GO" id="GO:0016740">
    <property type="term" value="F:transferase activity"/>
    <property type="evidence" value="ECO:0007669"/>
    <property type="project" value="UniProtKB-KW"/>
</dbReference>
<dbReference type="InterPro" id="IPR050559">
    <property type="entry name" value="P-Pant_transferase_sf"/>
</dbReference>
<evidence type="ECO:0000313" key="6">
    <source>
        <dbReference type="Proteomes" id="UP001291309"/>
    </source>
</evidence>
<protein>
    <submittedName>
        <fullName evidence="5">4'-phosphopantetheinyl transferase superfamily protein</fullName>
    </submittedName>
</protein>
<evidence type="ECO:0000259" key="4">
    <source>
        <dbReference type="Pfam" id="PF22624"/>
    </source>
</evidence>
<keyword evidence="6" id="KW-1185">Reference proteome</keyword>
<evidence type="ECO:0000313" key="5">
    <source>
        <dbReference type="EMBL" id="MDY7231645.1"/>
    </source>
</evidence>
<proteinExistence type="inferred from homology"/>
<dbReference type="RefSeq" id="WP_321550352.1">
    <property type="nucleotide sequence ID" value="NZ_JAXIVS010000015.1"/>
</dbReference>
<dbReference type="InterPro" id="IPR008278">
    <property type="entry name" value="4-PPantetheinyl_Trfase_dom"/>
</dbReference>
<organism evidence="5 6">
    <name type="scientific">Hyalangium rubrum</name>
    <dbReference type="NCBI Taxonomy" id="3103134"/>
    <lineage>
        <taxon>Bacteria</taxon>
        <taxon>Pseudomonadati</taxon>
        <taxon>Myxococcota</taxon>
        <taxon>Myxococcia</taxon>
        <taxon>Myxococcales</taxon>
        <taxon>Cystobacterineae</taxon>
        <taxon>Archangiaceae</taxon>
        <taxon>Hyalangium</taxon>
    </lineage>
</organism>
<evidence type="ECO:0000259" key="3">
    <source>
        <dbReference type="Pfam" id="PF01648"/>
    </source>
</evidence>
<dbReference type="EMBL" id="JAXIVS010000015">
    <property type="protein sequence ID" value="MDY7231645.1"/>
    <property type="molecule type" value="Genomic_DNA"/>
</dbReference>
<evidence type="ECO:0000256" key="1">
    <source>
        <dbReference type="ARBA" id="ARBA00010990"/>
    </source>
</evidence>
<gene>
    <name evidence="5" type="ORF">SYV04_34980</name>
</gene>
<dbReference type="PANTHER" id="PTHR12215">
    <property type="entry name" value="PHOSPHOPANTETHEINE TRANSFERASE"/>
    <property type="match status" value="1"/>
</dbReference>
<name>A0ABU5HEF2_9BACT</name>
<keyword evidence="2 5" id="KW-0808">Transferase</keyword>
<dbReference type="SUPFAM" id="SSF56214">
    <property type="entry name" value="4'-phosphopantetheinyl transferase"/>
    <property type="match status" value="2"/>
</dbReference>
<reference evidence="5 6" key="1">
    <citation type="submission" date="2023-12" db="EMBL/GenBank/DDBJ databases">
        <title>the genome sequence of Hyalangium sp. s54d21.</title>
        <authorList>
            <person name="Zhang X."/>
        </authorList>
    </citation>
    <scope>NUCLEOTIDE SEQUENCE [LARGE SCALE GENOMIC DNA]</scope>
    <source>
        <strain evidence="6">s54d21</strain>
    </source>
</reference>
<dbReference type="Gene3D" id="3.90.470.20">
    <property type="entry name" value="4'-phosphopantetheinyl transferase domain"/>
    <property type="match status" value="2"/>
</dbReference>